<sequence>MLEICLVSSYAVYGPVRYFVVSLFICSSRTNRSQDSGPPLNQAVGTGQKFNPAIEAGSLSVCHHRLKDYRNITKPGVGNTVGSESTLRPAGTFMWRIRVQPPKLWPDGWREKQRLPCCGLTI</sequence>
<comment type="caution">
    <text evidence="1">The sequence shown here is derived from an EMBL/GenBank/DDBJ whole genome shotgun (WGS) entry which is preliminary data.</text>
</comment>
<accession>A0AAV4A6L4</accession>
<keyword evidence="2" id="KW-1185">Reference proteome</keyword>
<gene>
    <name evidence="1" type="ORF">PoB_002895000</name>
</gene>
<proteinExistence type="predicted"/>
<name>A0AAV4A6L4_9GAST</name>
<dbReference type="AlphaFoldDB" id="A0AAV4A6L4"/>
<protein>
    <submittedName>
        <fullName evidence="1">Uncharacterized protein</fullName>
    </submittedName>
</protein>
<organism evidence="1 2">
    <name type="scientific">Plakobranchus ocellatus</name>
    <dbReference type="NCBI Taxonomy" id="259542"/>
    <lineage>
        <taxon>Eukaryota</taxon>
        <taxon>Metazoa</taxon>
        <taxon>Spiralia</taxon>
        <taxon>Lophotrochozoa</taxon>
        <taxon>Mollusca</taxon>
        <taxon>Gastropoda</taxon>
        <taxon>Heterobranchia</taxon>
        <taxon>Euthyneura</taxon>
        <taxon>Panpulmonata</taxon>
        <taxon>Sacoglossa</taxon>
        <taxon>Placobranchoidea</taxon>
        <taxon>Plakobranchidae</taxon>
        <taxon>Plakobranchus</taxon>
    </lineage>
</organism>
<reference evidence="1 2" key="1">
    <citation type="journal article" date="2021" name="Elife">
        <title>Chloroplast acquisition without the gene transfer in kleptoplastic sea slugs, Plakobranchus ocellatus.</title>
        <authorList>
            <person name="Maeda T."/>
            <person name="Takahashi S."/>
            <person name="Yoshida T."/>
            <person name="Shimamura S."/>
            <person name="Takaki Y."/>
            <person name="Nagai Y."/>
            <person name="Toyoda A."/>
            <person name="Suzuki Y."/>
            <person name="Arimoto A."/>
            <person name="Ishii H."/>
            <person name="Satoh N."/>
            <person name="Nishiyama T."/>
            <person name="Hasebe M."/>
            <person name="Maruyama T."/>
            <person name="Minagawa J."/>
            <person name="Obokata J."/>
            <person name="Shigenobu S."/>
        </authorList>
    </citation>
    <scope>NUCLEOTIDE SEQUENCE [LARGE SCALE GENOMIC DNA]</scope>
</reference>
<evidence type="ECO:0000313" key="2">
    <source>
        <dbReference type="Proteomes" id="UP000735302"/>
    </source>
</evidence>
<evidence type="ECO:0000313" key="1">
    <source>
        <dbReference type="EMBL" id="GFO02445.1"/>
    </source>
</evidence>
<dbReference type="EMBL" id="BLXT01003580">
    <property type="protein sequence ID" value="GFO02445.1"/>
    <property type="molecule type" value="Genomic_DNA"/>
</dbReference>
<dbReference type="Proteomes" id="UP000735302">
    <property type="component" value="Unassembled WGS sequence"/>
</dbReference>